<evidence type="ECO:0000313" key="3">
    <source>
        <dbReference type="Proteomes" id="UP001183176"/>
    </source>
</evidence>
<accession>A0ABU2JHF1</accession>
<sequence length="75" mass="7753">MTSPSNRKRFIPAIVLLVVGVGLNVFYRIAKSHHVGKIGASTDIGGGLLVVIGYLLIAGGLILGVATVLNDRRGG</sequence>
<feature type="transmembrane region" description="Helical" evidence="1">
    <location>
        <begin position="9"/>
        <end position="27"/>
    </location>
</feature>
<keyword evidence="3" id="KW-1185">Reference proteome</keyword>
<keyword evidence="1" id="KW-0472">Membrane</keyword>
<proteinExistence type="predicted"/>
<evidence type="ECO:0008006" key="4">
    <source>
        <dbReference type="Google" id="ProtNLM"/>
    </source>
</evidence>
<feature type="transmembrane region" description="Helical" evidence="1">
    <location>
        <begin position="47"/>
        <end position="69"/>
    </location>
</feature>
<reference evidence="3" key="1">
    <citation type="submission" date="2023-07" db="EMBL/GenBank/DDBJ databases">
        <title>30 novel species of actinomycetes from the DSMZ collection.</title>
        <authorList>
            <person name="Nouioui I."/>
        </authorList>
    </citation>
    <scope>NUCLEOTIDE SEQUENCE [LARGE SCALE GENOMIC DNA]</scope>
    <source>
        <strain evidence="3">DSM 44399</strain>
    </source>
</reference>
<dbReference type="Proteomes" id="UP001183176">
    <property type="component" value="Unassembled WGS sequence"/>
</dbReference>
<dbReference type="RefSeq" id="WP_311424824.1">
    <property type="nucleotide sequence ID" value="NZ_JAVREH010000047.1"/>
</dbReference>
<evidence type="ECO:0000313" key="2">
    <source>
        <dbReference type="EMBL" id="MDT0263678.1"/>
    </source>
</evidence>
<gene>
    <name evidence="2" type="ORF">RM423_20090</name>
</gene>
<dbReference type="EMBL" id="JAVREH010000047">
    <property type="protein sequence ID" value="MDT0263678.1"/>
    <property type="molecule type" value="Genomic_DNA"/>
</dbReference>
<evidence type="ECO:0000256" key="1">
    <source>
        <dbReference type="SAM" id="Phobius"/>
    </source>
</evidence>
<keyword evidence="1" id="KW-0812">Transmembrane</keyword>
<keyword evidence="1" id="KW-1133">Transmembrane helix</keyword>
<protein>
    <recommendedName>
        <fullName evidence="4">DUF4190 domain-containing protein</fullName>
    </recommendedName>
</protein>
<comment type="caution">
    <text evidence="2">The sequence shown here is derived from an EMBL/GenBank/DDBJ whole genome shotgun (WGS) entry which is preliminary data.</text>
</comment>
<organism evidence="2 3">
    <name type="scientific">Jatrophihabitans lederbergiae</name>
    <dbReference type="NCBI Taxonomy" id="3075547"/>
    <lineage>
        <taxon>Bacteria</taxon>
        <taxon>Bacillati</taxon>
        <taxon>Actinomycetota</taxon>
        <taxon>Actinomycetes</taxon>
        <taxon>Jatrophihabitantales</taxon>
        <taxon>Jatrophihabitantaceae</taxon>
        <taxon>Jatrophihabitans</taxon>
    </lineage>
</organism>
<name>A0ABU2JHF1_9ACTN</name>